<dbReference type="Pfam" id="PF19566">
    <property type="entry name" value="Snx8_BAR_dom"/>
    <property type="match status" value="1"/>
</dbReference>
<evidence type="ECO:0000313" key="14">
    <source>
        <dbReference type="Proteomes" id="UP000179920"/>
    </source>
</evidence>
<feature type="region of interest" description="Disordered" evidence="10">
    <location>
        <begin position="205"/>
        <end position="253"/>
    </location>
</feature>
<dbReference type="PANTHER" id="PTHR47554">
    <property type="entry name" value="SORTING NEXIN MVP1"/>
    <property type="match status" value="1"/>
</dbReference>
<dbReference type="EMBL" id="ULHB01000023">
    <property type="protein sequence ID" value="SYW77108.1"/>
    <property type="molecule type" value="Genomic_DNA"/>
</dbReference>
<dbReference type="SUPFAM" id="SSF64268">
    <property type="entry name" value="PX domain"/>
    <property type="match status" value="1"/>
</dbReference>
<keyword evidence="8" id="KW-0472">Membrane</keyword>
<keyword evidence="15" id="KW-1185">Reference proteome</keyword>
<evidence type="ECO:0000256" key="2">
    <source>
        <dbReference type="ARBA" id="ARBA00004496"/>
    </source>
</evidence>
<gene>
    <name evidence="13" type="ORF">UBRO2_01731</name>
    <name evidence="12" type="ORF">UBRO_00753</name>
</gene>
<keyword evidence="7" id="KW-0653">Protein transport</keyword>
<dbReference type="Proteomes" id="UP000179920">
    <property type="component" value="Chromosome II"/>
</dbReference>
<keyword evidence="5" id="KW-0813">Transport</keyword>
<evidence type="ECO:0000256" key="9">
    <source>
        <dbReference type="ARBA" id="ARBA00072009"/>
    </source>
</evidence>
<evidence type="ECO:0000256" key="6">
    <source>
        <dbReference type="ARBA" id="ARBA00022490"/>
    </source>
</evidence>
<reference evidence="14" key="1">
    <citation type="submission" date="2016-04" db="EMBL/GenBank/DDBJ databases">
        <authorList>
            <person name="Guldener U."/>
            <person name="Guldener U."/>
        </authorList>
    </citation>
    <scope>NUCLEOTIDE SEQUENCE [LARGE SCALE GENOMIC DNA]</scope>
    <source>
        <strain evidence="14">UB2112</strain>
    </source>
</reference>
<dbReference type="GO" id="GO:0005829">
    <property type="term" value="C:cytosol"/>
    <property type="evidence" value="ECO:0007669"/>
    <property type="project" value="GOC"/>
</dbReference>
<dbReference type="OrthoDB" id="10064318at2759"/>
<keyword evidence="6" id="KW-0963">Cytoplasm</keyword>
<comment type="subcellular location">
    <subcellularLocation>
        <location evidence="2">Cytoplasm</location>
    </subcellularLocation>
    <subcellularLocation>
        <location evidence="1">Membrane</location>
        <topology evidence="1">Peripheral membrane protein</topology>
        <orientation evidence="1">Cytoplasmic side</orientation>
    </subcellularLocation>
</comment>
<evidence type="ECO:0000259" key="11">
    <source>
        <dbReference type="PROSITE" id="PS50195"/>
    </source>
</evidence>
<evidence type="ECO:0000256" key="1">
    <source>
        <dbReference type="ARBA" id="ARBA00004287"/>
    </source>
</evidence>
<evidence type="ECO:0000313" key="12">
    <source>
        <dbReference type="EMBL" id="SAM68673.1"/>
    </source>
</evidence>
<dbReference type="InterPro" id="IPR035704">
    <property type="entry name" value="SNX8/Mvp1_PX"/>
</dbReference>
<reference evidence="13" key="3">
    <citation type="submission" date="2018-08" db="EMBL/GenBank/DDBJ databases">
        <authorList>
            <person name="Guldener U."/>
        </authorList>
    </citation>
    <scope>NUCLEOTIDE SEQUENCE</scope>
    <source>
        <strain evidence="13">UB2</strain>
    </source>
</reference>
<dbReference type="InterPro" id="IPR028662">
    <property type="entry name" value="SNX8/Mvp1"/>
</dbReference>
<dbReference type="GO" id="GO:0016020">
    <property type="term" value="C:membrane"/>
    <property type="evidence" value="ECO:0007669"/>
    <property type="project" value="UniProtKB-SubCell"/>
</dbReference>
<reference evidence="12" key="2">
    <citation type="submission" date="2016-04" db="EMBL/GenBank/DDBJ databases">
        <authorList>
            <person name="Evans L.H."/>
            <person name="Alamgir A."/>
            <person name="Owens N."/>
            <person name="Weber N.D."/>
            <person name="Virtaneva K."/>
            <person name="Barbian K."/>
            <person name="Babar A."/>
            <person name="Rosenke K."/>
        </authorList>
    </citation>
    <scope>NUCLEOTIDE SEQUENCE</scope>
    <source>
        <strain evidence="12">UB2112</strain>
    </source>
</reference>
<dbReference type="GO" id="GO:0006623">
    <property type="term" value="P:protein targeting to vacuole"/>
    <property type="evidence" value="ECO:0007669"/>
    <property type="project" value="TreeGrafter"/>
</dbReference>
<feature type="domain" description="PX" evidence="11">
    <location>
        <begin position="275"/>
        <end position="391"/>
    </location>
</feature>
<name>A0A1K0H0H8_9BASI</name>
<dbReference type="Pfam" id="PF00787">
    <property type="entry name" value="PX"/>
    <property type="match status" value="1"/>
</dbReference>
<feature type="compositionally biased region" description="Low complexity" evidence="10">
    <location>
        <begin position="16"/>
        <end position="27"/>
    </location>
</feature>
<feature type="region of interest" description="Disordered" evidence="10">
    <location>
        <begin position="1"/>
        <end position="31"/>
    </location>
</feature>
<dbReference type="PROSITE" id="PS50195">
    <property type="entry name" value="PX"/>
    <property type="match status" value="1"/>
</dbReference>
<dbReference type="GO" id="GO:0042147">
    <property type="term" value="P:retrograde transport, endosome to Golgi"/>
    <property type="evidence" value="ECO:0007669"/>
    <property type="project" value="InterPro"/>
</dbReference>
<evidence type="ECO:0000256" key="10">
    <source>
        <dbReference type="SAM" id="MobiDB-lite"/>
    </source>
</evidence>
<proteinExistence type="inferred from homology"/>
<dbReference type="AlphaFoldDB" id="A0A1K0H0H8"/>
<dbReference type="InterPro" id="IPR045734">
    <property type="entry name" value="Snx8_BAR_dom"/>
</dbReference>
<dbReference type="PANTHER" id="PTHR47554:SF1">
    <property type="entry name" value="SORTING NEXIN MVP1"/>
    <property type="match status" value="1"/>
</dbReference>
<dbReference type="Gene3D" id="3.30.1520.10">
    <property type="entry name" value="Phox-like domain"/>
    <property type="match status" value="1"/>
</dbReference>
<evidence type="ECO:0000256" key="4">
    <source>
        <dbReference type="ARBA" id="ARBA00014268"/>
    </source>
</evidence>
<accession>A0A1K0H0H8</accession>
<dbReference type="EMBL" id="LT558118">
    <property type="protein sequence ID" value="SAM68673.1"/>
    <property type="molecule type" value="Genomic_DNA"/>
</dbReference>
<feature type="compositionally biased region" description="Polar residues" evidence="10">
    <location>
        <begin position="215"/>
        <end position="234"/>
    </location>
</feature>
<dbReference type="InterPro" id="IPR036871">
    <property type="entry name" value="PX_dom_sf"/>
</dbReference>
<dbReference type="GO" id="GO:0032266">
    <property type="term" value="F:phosphatidylinositol-3-phosphate binding"/>
    <property type="evidence" value="ECO:0007669"/>
    <property type="project" value="TreeGrafter"/>
</dbReference>
<organism evidence="12 14">
    <name type="scientific">Ustilago bromivora</name>
    <dbReference type="NCBI Taxonomy" id="307758"/>
    <lineage>
        <taxon>Eukaryota</taxon>
        <taxon>Fungi</taxon>
        <taxon>Dikarya</taxon>
        <taxon>Basidiomycota</taxon>
        <taxon>Ustilaginomycotina</taxon>
        <taxon>Ustilaginomycetes</taxon>
        <taxon>Ustilaginales</taxon>
        <taxon>Ustilaginaceae</taxon>
        <taxon>Ustilago</taxon>
    </lineage>
</organism>
<protein>
    <recommendedName>
        <fullName evidence="4">Sorting nexin MVP1</fullName>
    </recommendedName>
    <alternativeName>
        <fullName evidence="9">Sorting nexin mvp1</fullName>
    </alternativeName>
</protein>
<comment type="similarity">
    <text evidence="3">Belongs to the sorting nexin family.</text>
</comment>
<dbReference type="CDD" id="cd06866">
    <property type="entry name" value="PX_SNX8_Mvp1p_like"/>
    <property type="match status" value="1"/>
</dbReference>
<sequence length="656" mass="72682">MSRHSQRPFTWGGAQPGSSFSTPTSPGVEGGGFGFEPSVPSIYRRTWSILAQSSSDSVTSPADDIPLSLLHKFLSSSGGLGPGQAERIVNTACKSNRCSRIEFYTALGLLVQLQQGEGLNLGVVQQSLASGTLSEPRLDMDAMGTCGGGHTFPPTAAAAAAAGVRPAGTVREMSDPWNTSTSNAFGAYEGVGGNSYDSAFRGGFGSSNSGPSSSRTKNNLFAHNGGASTSTSDTLHPPPRQPRTTAPAPRPFSYMSETAETNALDASLDPSADLPEDIITVRLRSELEGFIIKHNVYIVTSSLRKTSVTRRYSDWIWLSECLAKRYPFRCLPVLPPKRIAVPIAGRHLSADNLFIERRRRGLERYLRLLVCHPVLREDKLVQVFLEEVKPVSDWKREAPALFLDEEGLVKVVNEAEQMSIPEDLELKLSQQRQAIPELLERWTNMVALFERIVKRNDAAAADYSRLNFSLLSVVESSSKRWRPESDRSGKTEEVMNVTAGAVQEFSELLSSRVSSVSLSTLEGFKAQRDLILSFRDLISRIDRQLVDPIDQLKKRIEANQRKISALTTATPSNRSASQDQQATLTAQVKQDTASIAKYLNRRVHAKKTIWEELIWFHHRFKAVEGEMGKFVRDESFWFREVGRAWEASEMRLKMIR</sequence>
<dbReference type="InterPro" id="IPR001683">
    <property type="entry name" value="PX_dom"/>
</dbReference>
<evidence type="ECO:0000256" key="3">
    <source>
        <dbReference type="ARBA" id="ARBA00010883"/>
    </source>
</evidence>
<evidence type="ECO:0000256" key="8">
    <source>
        <dbReference type="ARBA" id="ARBA00023136"/>
    </source>
</evidence>
<dbReference type="Proteomes" id="UP000658997">
    <property type="component" value="Unassembled WGS sequence"/>
</dbReference>
<dbReference type="FunFam" id="3.30.1520.10:FF:000042">
    <property type="entry name" value="Sorting nexin mvp1"/>
    <property type="match status" value="1"/>
</dbReference>
<evidence type="ECO:0000256" key="5">
    <source>
        <dbReference type="ARBA" id="ARBA00022448"/>
    </source>
</evidence>
<dbReference type="SMART" id="SM00312">
    <property type="entry name" value="PX"/>
    <property type="match status" value="1"/>
</dbReference>
<evidence type="ECO:0000313" key="15">
    <source>
        <dbReference type="Proteomes" id="UP000658997"/>
    </source>
</evidence>
<evidence type="ECO:0000256" key="7">
    <source>
        <dbReference type="ARBA" id="ARBA00022927"/>
    </source>
</evidence>
<evidence type="ECO:0000313" key="13">
    <source>
        <dbReference type="EMBL" id="SYW77108.1"/>
    </source>
</evidence>
<dbReference type="GO" id="GO:0005768">
    <property type="term" value="C:endosome"/>
    <property type="evidence" value="ECO:0007669"/>
    <property type="project" value="TreeGrafter"/>
</dbReference>